<organism evidence="2 3">
    <name type="scientific">Bacteroides uniformis</name>
    <dbReference type="NCBI Taxonomy" id="820"/>
    <lineage>
        <taxon>Bacteria</taxon>
        <taxon>Pseudomonadati</taxon>
        <taxon>Bacteroidota</taxon>
        <taxon>Bacteroidia</taxon>
        <taxon>Bacteroidales</taxon>
        <taxon>Bacteroidaceae</taxon>
        <taxon>Bacteroides</taxon>
    </lineage>
</organism>
<keyword evidence="2" id="KW-0808">Transferase</keyword>
<dbReference type="Pfam" id="PF04230">
    <property type="entry name" value="PS_pyruv_trans"/>
    <property type="match status" value="1"/>
</dbReference>
<gene>
    <name evidence="2" type="ORF">GAP41_17900</name>
</gene>
<sequence length="352" mass="40630">MNYKLLAVSKFSNISGVNIGDYIQALASSQFLPQIDGFIDRDEELKDYDGIPCKVIMNGWYMHNPQNWPPSELIDPLFVAFHLNSGVKEELISSSSITYLKSHQPIGCRDLNTMELLKRNGIEAYFSGCMTLTLGEKYRSSKKGDNTYIVDPLFNGKLNWSNILKAIYITIFHPLDILKLFRNKQLRLHYGRNFISKALKTALYYKEYSRIFSRKLIMESTYVCQESMFYKTHFKTDLDRLKEAERLVRLYAEASLVITSRIHCALPCLGVETPVIYLEKGQDIEESKCRLAGLRDLFNVVRVENGILVPQFEITIPITVSNHPTNKESWKALANTLKHRCRDFVRNVTMQK</sequence>
<proteinExistence type="predicted"/>
<dbReference type="InterPro" id="IPR007345">
    <property type="entry name" value="Polysacch_pyruvyl_Trfase"/>
</dbReference>
<protein>
    <submittedName>
        <fullName evidence="2">Polysaccharide pyruvyl transferase family protein</fullName>
    </submittedName>
</protein>
<dbReference type="GO" id="GO:0016740">
    <property type="term" value="F:transferase activity"/>
    <property type="evidence" value="ECO:0007669"/>
    <property type="project" value="UniProtKB-KW"/>
</dbReference>
<reference evidence="2 3" key="1">
    <citation type="journal article" date="2019" name="Nat. Med.">
        <title>A library of human gut bacterial isolates paired with longitudinal multiomics data enables mechanistic microbiome research.</title>
        <authorList>
            <person name="Poyet M."/>
            <person name="Groussin M."/>
            <person name="Gibbons S.M."/>
            <person name="Avila-Pacheco J."/>
            <person name="Jiang X."/>
            <person name="Kearney S.M."/>
            <person name="Perrotta A.R."/>
            <person name="Berdy B."/>
            <person name="Zhao S."/>
            <person name="Lieberman T.D."/>
            <person name="Swanson P.K."/>
            <person name="Smith M."/>
            <person name="Roesemann S."/>
            <person name="Alexander J.E."/>
            <person name="Rich S.A."/>
            <person name="Livny J."/>
            <person name="Vlamakis H."/>
            <person name="Clish C."/>
            <person name="Bullock K."/>
            <person name="Deik A."/>
            <person name="Scott J."/>
            <person name="Pierce K.A."/>
            <person name="Xavier R.J."/>
            <person name="Alm E.J."/>
        </authorList>
    </citation>
    <scope>NUCLEOTIDE SEQUENCE [LARGE SCALE GENOMIC DNA]</scope>
    <source>
        <strain evidence="2 3">BIOML-A6</strain>
    </source>
</reference>
<evidence type="ECO:0000313" key="3">
    <source>
        <dbReference type="Proteomes" id="UP000431575"/>
    </source>
</evidence>
<feature type="domain" description="Polysaccharide pyruvyl transferase" evidence="1">
    <location>
        <begin position="18"/>
        <end position="278"/>
    </location>
</feature>
<evidence type="ECO:0000313" key="2">
    <source>
        <dbReference type="EMBL" id="KAB4238583.1"/>
    </source>
</evidence>
<dbReference type="AlphaFoldDB" id="A0A4Q5E2S0"/>
<comment type="caution">
    <text evidence="2">The sequence shown here is derived from an EMBL/GenBank/DDBJ whole genome shotgun (WGS) entry which is preliminary data.</text>
</comment>
<accession>A0A4Q5E2S0</accession>
<dbReference type="Proteomes" id="UP000431575">
    <property type="component" value="Unassembled WGS sequence"/>
</dbReference>
<dbReference type="RefSeq" id="WP_130081539.1">
    <property type="nucleotide sequence ID" value="NZ_RCXX01000013.1"/>
</dbReference>
<dbReference type="EMBL" id="WCTM01000013">
    <property type="protein sequence ID" value="KAB4238583.1"/>
    <property type="molecule type" value="Genomic_DNA"/>
</dbReference>
<name>A0A4Q5E2S0_BACUN</name>
<evidence type="ECO:0000259" key="1">
    <source>
        <dbReference type="Pfam" id="PF04230"/>
    </source>
</evidence>